<evidence type="ECO:0000256" key="4">
    <source>
        <dbReference type="ARBA" id="ARBA00023136"/>
    </source>
</evidence>
<feature type="transmembrane region" description="Helical" evidence="5">
    <location>
        <begin position="207"/>
        <end position="226"/>
    </location>
</feature>
<comment type="similarity">
    <text evidence="5">Belongs to the 4-toluene sulfonate uptake permease (TSUP) (TC 2.A.102) family.</text>
</comment>
<feature type="transmembrane region" description="Helical" evidence="5">
    <location>
        <begin position="48"/>
        <end position="66"/>
    </location>
</feature>
<comment type="caution">
    <text evidence="6">The sequence shown here is derived from an EMBL/GenBank/DDBJ whole genome shotgun (WGS) entry which is preliminary data.</text>
</comment>
<keyword evidence="2 5" id="KW-0812">Transmembrane</keyword>
<evidence type="ECO:0000256" key="5">
    <source>
        <dbReference type="RuleBase" id="RU363041"/>
    </source>
</evidence>
<dbReference type="InterPro" id="IPR002781">
    <property type="entry name" value="TM_pro_TauE-like"/>
</dbReference>
<reference evidence="6 7" key="1">
    <citation type="submission" date="2016-12" db="EMBL/GenBank/DDBJ databases">
        <title>Comparison of Traditional DNA-DNA Hybridization with In Silico Genomic Analysis.</title>
        <authorList>
            <person name="Nicholson A.C."/>
            <person name="Humrighouse B.W."/>
            <person name="Graziano J."/>
            <person name="Lasker B."/>
            <person name="Whitney A.M."/>
            <person name="Mcquiston J.R."/>
        </authorList>
    </citation>
    <scope>NUCLEOTIDE SEQUENCE [LARGE SCALE GENOMIC DNA]</scope>
    <source>
        <strain evidence="6 7">H2240</strain>
    </source>
</reference>
<evidence type="ECO:0000313" key="6">
    <source>
        <dbReference type="EMBL" id="OWJ74978.1"/>
    </source>
</evidence>
<feature type="transmembrane region" description="Helical" evidence="5">
    <location>
        <begin position="78"/>
        <end position="95"/>
    </location>
</feature>
<gene>
    <name evidence="6" type="ORF">CDV49_18375</name>
</gene>
<dbReference type="InterPro" id="IPR051598">
    <property type="entry name" value="TSUP/Inactive_protease-like"/>
</dbReference>
<protein>
    <recommendedName>
        <fullName evidence="5">Probable membrane transporter protein</fullName>
    </recommendedName>
</protein>
<dbReference type="GO" id="GO:0005886">
    <property type="term" value="C:plasma membrane"/>
    <property type="evidence" value="ECO:0007669"/>
    <property type="project" value="UniProtKB-SubCell"/>
</dbReference>
<sequence length="251" mass="26123">MVAPPRRRPAEVILAFFLVALIYAAVGQAGATGYIALMAILGLPPLEMKITALALNLVVAAIGTFMFQRAAQLSWRNLYPFALLGFPFSVLGGSVNLGAGAYYPLVGTILMLSGLLMARSALTRGTTTTRAPDHPPFVPALITGAVIGFISGTTGTGGGVFLAPIILAMNWADARQTAATTAIYNLVNSAAALIGAYAFWPQISGSAPIWMVAVAIGGLAGAMLGSRFLSDKWLRVILALLLAGSGLKLFW</sequence>
<dbReference type="OrthoDB" id="560496at2"/>
<proteinExistence type="inferred from homology"/>
<dbReference type="Proteomes" id="UP000196878">
    <property type="component" value="Unassembled WGS sequence"/>
</dbReference>
<evidence type="ECO:0000313" key="7">
    <source>
        <dbReference type="Proteomes" id="UP000196878"/>
    </source>
</evidence>
<keyword evidence="7" id="KW-1185">Reference proteome</keyword>
<accession>A0A212A6Y9</accession>
<dbReference type="PANTHER" id="PTHR43701:SF5">
    <property type="entry name" value="MEMBRANE TRANSPORTER PROTEIN-RELATED"/>
    <property type="match status" value="1"/>
</dbReference>
<dbReference type="Pfam" id="PF01925">
    <property type="entry name" value="TauE"/>
    <property type="match status" value="1"/>
</dbReference>
<feature type="transmembrane region" description="Helical" evidence="5">
    <location>
        <begin position="182"/>
        <end position="200"/>
    </location>
</feature>
<keyword evidence="4 5" id="KW-0472">Membrane</keyword>
<keyword evidence="3 5" id="KW-1133">Transmembrane helix</keyword>
<dbReference type="PANTHER" id="PTHR43701">
    <property type="entry name" value="MEMBRANE TRANSPORTER PROTEIN MJ0441-RELATED"/>
    <property type="match status" value="1"/>
</dbReference>
<feature type="transmembrane region" description="Helical" evidence="5">
    <location>
        <begin position="138"/>
        <end position="162"/>
    </location>
</feature>
<feature type="transmembrane region" description="Helical" evidence="5">
    <location>
        <begin position="12"/>
        <end position="42"/>
    </location>
</feature>
<evidence type="ECO:0000256" key="2">
    <source>
        <dbReference type="ARBA" id="ARBA00022692"/>
    </source>
</evidence>
<organism evidence="6 7">
    <name type="scientific">Haematobacter genomosp. 1</name>
    <dbReference type="NCBI Taxonomy" id="366618"/>
    <lineage>
        <taxon>Bacteria</taxon>
        <taxon>Pseudomonadati</taxon>
        <taxon>Pseudomonadota</taxon>
        <taxon>Alphaproteobacteria</taxon>
        <taxon>Rhodobacterales</taxon>
        <taxon>Paracoccaceae</taxon>
        <taxon>Haematobacter</taxon>
    </lineage>
</organism>
<dbReference type="EMBL" id="NIPW01000048">
    <property type="protein sequence ID" value="OWJ74978.1"/>
    <property type="molecule type" value="Genomic_DNA"/>
</dbReference>
<evidence type="ECO:0000256" key="3">
    <source>
        <dbReference type="ARBA" id="ARBA00022989"/>
    </source>
</evidence>
<keyword evidence="5" id="KW-1003">Cell membrane</keyword>
<comment type="subcellular location">
    <subcellularLocation>
        <location evidence="5">Cell membrane</location>
        <topology evidence="5">Multi-pass membrane protein</topology>
    </subcellularLocation>
    <subcellularLocation>
        <location evidence="1">Membrane</location>
        <topology evidence="1">Multi-pass membrane protein</topology>
    </subcellularLocation>
</comment>
<evidence type="ECO:0000256" key="1">
    <source>
        <dbReference type="ARBA" id="ARBA00004141"/>
    </source>
</evidence>
<dbReference type="AlphaFoldDB" id="A0A212A6Y9"/>
<name>A0A212A6Y9_9RHOB</name>